<keyword evidence="6 8" id="KW-0342">GTP-binding</keyword>
<keyword evidence="2 8" id="KW-0808">Transferase</keyword>
<dbReference type="GO" id="GO:1902758">
    <property type="term" value="P:bis(molybdopterin guanine dinucleotide)molybdenum biosynthetic process"/>
    <property type="evidence" value="ECO:0007669"/>
    <property type="project" value="TreeGrafter"/>
</dbReference>
<feature type="domain" description="MobA-like NTP transferase" evidence="9">
    <location>
        <begin position="9"/>
        <end position="159"/>
    </location>
</feature>
<evidence type="ECO:0000256" key="5">
    <source>
        <dbReference type="ARBA" id="ARBA00022842"/>
    </source>
</evidence>
<dbReference type="Proteomes" id="UP000094849">
    <property type="component" value="Unassembled WGS sequence"/>
</dbReference>
<keyword evidence="4 8" id="KW-0547">Nucleotide-binding</keyword>
<evidence type="ECO:0000256" key="4">
    <source>
        <dbReference type="ARBA" id="ARBA00022741"/>
    </source>
</evidence>
<evidence type="ECO:0000256" key="6">
    <source>
        <dbReference type="ARBA" id="ARBA00023134"/>
    </source>
</evidence>
<keyword evidence="3 8" id="KW-0479">Metal-binding</keyword>
<evidence type="ECO:0000313" key="10">
    <source>
        <dbReference type="EMBL" id="ODB91967.1"/>
    </source>
</evidence>
<comment type="function">
    <text evidence="8">Transfers a GMP moiety from GTP to Mo-molybdopterin (Mo-MPT) cofactor (Moco or molybdenum cofactor) to form Mo-molybdopterin guanine dinucleotide (Mo-MGD) cofactor.</text>
</comment>
<dbReference type="InterPro" id="IPR013482">
    <property type="entry name" value="Molybde_CF_guanTrfase"/>
</dbReference>
<dbReference type="Pfam" id="PF12804">
    <property type="entry name" value="NTP_transf_3"/>
    <property type="match status" value="1"/>
</dbReference>
<dbReference type="SUPFAM" id="SSF53448">
    <property type="entry name" value="Nucleotide-diphospho-sugar transferases"/>
    <property type="match status" value="1"/>
</dbReference>
<protein>
    <recommendedName>
        <fullName evidence="8">Molybdenum cofactor guanylyltransferase</fullName>
        <shortName evidence="8">MoCo guanylyltransferase</shortName>
        <ecNumber evidence="8">2.7.7.77</ecNumber>
    </recommendedName>
    <alternativeName>
        <fullName evidence="8">GTP:molybdopterin guanylyltransferase</fullName>
    </alternativeName>
    <alternativeName>
        <fullName evidence="8">Mo-MPT guanylyltransferase</fullName>
    </alternativeName>
    <alternativeName>
        <fullName evidence="8">Molybdopterin guanylyltransferase</fullName>
    </alternativeName>
    <alternativeName>
        <fullName evidence="8">Molybdopterin-guanine dinucleotide synthase</fullName>
        <shortName evidence="8">MGD synthase</shortName>
    </alternativeName>
</protein>
<dbReference type="EMBL" id="LVJZ01000007">
    <property type="protein sequence ID" value="ODB91967.1"/>
    <property type="molecule type" value="Genomic_DNA"/>
</dbReference>
<gene>
    <name evidence="8" type="primary">mobA</name>
    <name evidence="10" type="ORF">A3196_19790</name>
</gene>
<keyword evidence="5 8" id="KW-0460">Magnesium</keyword>
<dbReference type="HAMAP" id="MF_00316">
    <property type="entry name" value="MobA"/>
    <property type="match status" value="1"/>
</dbReference>
<dbReference type="GO" id="GO:0005737">
    <property type="term" value="C:cytoplasm"/>
    <property type="evidence" value="ECO:0007669"/>
    <property type="project" value="UniProtKB-SubCell"/>
</dbReference>
<evidence type="ECO:0000313" key="11">
    <source>
        <dbReference type="Proteomes" id="UP000094849"/>
    </source>
</evidence>
<dbReference type="NCBIfam" id="TIGR02665">
    <property type="entry name" value="molyb_mobA"/>
    <property type="match status" value="1"/>
</dbReference>
<feature type="binding site" evidence="8">
    <location>
        <begin position="12"/>
        <end position="14"/>
    </location>
    <ligand>
        <name>GTP</name>
        <dbReference type="ChEBI" id="CHEBI:37565"/>
    </ligand>
</feature>
<sequence>MNDRSDYTAVILAGGRGSRMGGNDKGLVLLDGKPLIEHVINTIAPQVGHLLINANRNMTDYQRFGYPVIRDELSGYQGPLAGIYSALEQITTPNLITVPCDGPRLPKDLVARLASAREDADADIAVAHDGKRLQPVYALIGKKLRPSLKAYLDGGDRKIDLWYAQHKMVTTDFSDIPETFLNINTPEERNEFEQPQTAER</sequence>
<feature type="binding site" evidence="8">
    <location>
        <position position="25"/>
    </location>
    <ligand>
        <name>GTP</name>
        <dbReference type="ChEBI" id="CHEBI:37565"/>
    </ligand>
</feature>
<evidence type="ECO:0000256" key="1">
    <source>
        <dbReference type="ARBA" id="ARBA00022490"/>
    </source>
</evidence>
<dbReference type="OrthoDB" id="9788394at2"/>
<feature type="binding site" evidence="8">
    <location>
        <position position="53"/>
    </location>
    <ligand>
        <name>GTP</name>
        <dbReference type="ChEBI" id="CHEBI:37565"/>
    </ligand>
</feature>
<comment type="caution">
    <text evidence="10">The sequence shown here is derived from an EMBL/GenBank/DDBJ whole genome shotgun (WGS) entry which is preliminary data.</text>
</comment>
<feature type="binding site" evidence="8">
    <location>
        <position position="101"/>
    </location>
    <ligand>
        <name>Mg(2+)</name>
        <dbReference type="ChEBI" id="CHEBI:18420"/>
    </ligand>
</feature>
<reference evidence="10 11" key="1">
    <citation type="submission" date="2016-03" db="EMBL/GenBank/DDBJ databases">
        <title>Chemosynthetic sulphur-oxidizing symbionts of marine invertebrate animals are capable of nitrogen fixation.</title>
        <authorList>
            <person name="Petersen J.M."/>
            <person name="Kemper A."/>
            <person name="Gruber-Vodicka H."/>
            <person name="Cardini U."/>
            <person name="Geest Mvander."/>
            <person name="Kleiner M."/>
            <person name="Bulgheresi S."/>
            <person name="Fussmann M."/>
            <person name="Herbold C."/>
            <person name="Seah B.K.B."/>
            <person name="Antony C.Paul."/>
            <person name="Liu D."/>
            <person name="Belitz A."/>
            <person name="Weber M."/>
        </authorList>
    </citation>
    <scope>NUCLEOTIDE SEQUENCE [LARGE SCALE GENOMIC DNA]</scope>
    <source>
        <strain evidence="10">G_D</strain>
    </source>
</reference>
<feature type="binding site" evidence="8">
    <location>
        <position position="71"/>
    </location>
    <ligand>
        <name>GTP</name>
        <dbReference type="ChEBI" id="CHEBI:37565"/>
    </ligand>
</feature>
<comment type="similarity">
    <text evidence="8">Belongs to the MobA family.</text>
</comment>
<dbReference type="AlphaFoldDB" id="A0A1E2UGY0"/>
<proteinExistence type="inferred from homology"/>
<evidence type="ECO:0000259" key="9">
    <source>
        <dbReference type="Pfam" id="PF12804"/>
    </source>
</evidence>
<dbReference type="PANTHER" id="PTHR19136:SF81">
    <property type="entry name" value="MOLYBDENUM COFACTOR GUANYLYLTRANSFERASE"/>
    <property type="match status" value="1"/>
</dbReference>
<dbReference type="GO" id="GO:0005525">
    <property type="term" value="F:GTP binding"/>
    <property type="evidence" value="ECO:0007669"/>
    <property type="project" value="UniProtKB-UniRule"/>
</dbReference>
<accession>A0A1E2UGY0</accession>
<dbReference type="GO" id="GO:0046872">
    <property type="term" value="F:metal ion binding"/>
    <property type="evidence" value="ECO:0007669"/>
    <property type="project" value="UniProtKB-KW"/>
</dbReference>
<keyword evidence="10" id="KW-0548">Nucleotidyltransferase</keyword>
<organism evidence="10 11">
    <name type="scientific">Candidatus Thiodiazotropha endoloripes</name>
    <dbReference type="NCBI Taxonomy" id="1818881"/>
    <lineage>
        <taxon>Bacteria</taxon>
        <taxon>Pseudomonadati</taxon>
        <taxon>Pseudomonadota</taxon>
        <taxon>Gammaproteobacteria</taxon>
        <taxon>Chromatiales</taxon>
        <taxon>Sedimenticolaceae</taxon>
        <taxon>Candidatus Thiodiazotropha</taxon>
    </lineage>
</organism>
<name>A0A1E2UGY0_9GAMM</name>
<evidence type="ECO:0000256" key="7">
    <source>
        <dbReference type="ARBA" id="ARBA00023150"/>
    </source>
</evidence>
<evidence type="ECO:0000256" key="3">
    <source>
        <dbReference type="ARBA" id="ARBA00022723"/>
    </source>
</evidence>
<dbReference type="RefSeq" id="WP_069015651.1">
    <property type="nucleotide sequence ID" value="NZ_LVJW01000008.1"/>
</dbReference>
<dbReference type="InterPro" id="IPR025877">
    <property type="entry name" value="MobA-like_NTP_Trfase"/>
</dbReference>
<dbReference type="STRING" id="1818881.A3196_19790"/>
<dbReference type="GO" id="GO:0061603">
    <property type="term" value="F:molybdenum cofactor guanylyltransferase activity"/>
    <property type="evidence" value="ECO:0007669"/>
    <property type="project" value="UniProtKB-EC"/>
</dbReference>
<evidence type="ECO:0000256" key="8">
    <source>
        <dbReference type="HAMAP-Rule" id="MF_00316"/>
    </source>
</evidence>
<keyword evidence="11" id="KW-1185">Reference proteome</keyword>
<dbReference type="InterPro" id="IPR029044">
    <property type="entry name" value="Nucleotide-diphossugar_trans"/>
</dbReference>
<dbReference type="Gene3D" id="3.90.550.10">
    <property type="entry name" value="Spore Coat Polysaccharide Biosynthesis Protein SpsA, Chain A"/>
    <property type="match status" value="1"/>
</dbReference>
<feature type="binding site" evidence="8">
    <location>
        <position position="101"/>
    </location>
    <ligand>
        <name>GTP</name>
        <dbReference type="ChEBI" id="CHEBI:37565"/>
    </ligand>
</feature>
<comment type="domain">
    <text evidence="8">The N-terminal domain determines nucleotide recognition and specific binding, while the C-terminal domain determines the specific binding to the target protein.</text>
</comment>
<keyword evidence="1 8" id="KW-0963">Cytoplasm</keyword>
<comment type="catalytic activity">
    <reaction evidence="8">
        <text>Mo-molybdopterin + GTP + H(+) = Mo-molybdopterin guanine dinucleotide + diphosphate</text>
        <dbReference type="Rhea" id="RHEA:34243"/>
        <dbReference type="ChEBI" id="CHEBI:15378"/>
        <dbReference type="ChEBI" id="CHEBI:33019"/>
        <dbReference type="ChEBI" id="CHEBI:37565"/>
        <dbReference type="ChEBI" id="CHEBI:71302"/>
        <dbReference type="ChEBI" id="CHEBI:71310"/>
        <dbReference type="EC" id="2.7.7.77"/>
    </reaction>
</comment>
<comment type="subcellular location">
    <subcellularLocation>
        <location evidence="8">Cytoplasm</location>
    </subcellularLocation>
</comment>
<comment type="cofactor">
    <cofactor evidence="8">
        <name>Mg(2+)</name>
        <dbReference type="ChEBI" id="CHEBI:18420"/>
    </cofactor>
</comment>
<dbReference type="EC" id="2.7.7.77" evidence="8"/>
<dbReference type="CDD" id="cd02503">
    <property type="entry name" value="MobA"/>
    <property type="match status" value="1"/>
</dbReference>
<keyword evidence="7 8" id="KW-0501">Molybdenum cofactor biosynthesis</keyword>
<dbReference type="PANTHER" id="PTHR19136">
    <property type="entry name" value="MOLYBDENUM COFACTOR GUANYLYLTRANSFERASE"/>
    <property type="match status" value="1"/>
</dbReference>
<comment type="subunit">
    <text evidence="8">Monomer.</text>
</comment>
<evidence type="ECO:0000256" key="2">
    <source>
        <dbReference type="ARBA" id="ARBA00022679"/>
    </source>
</evidence>